<dbReference type="Pfam" id="PF16344">
    <property type="entry name" value="FecR_C"/>
    <property type="match status" value="1"/>
</dbReference>
<evidence type="ECO:0000313" key="4">
    <source>
        <dbReference type="EMBL" id="SDF11950.1"/>
    </source>
</evidence>
<dbReference type="STRING" id="1391627.SAMN05216464_11327"/>
<dbReference type="EMBL" id="FNAI01000013">
    <property type="protein sequence ID" value="SDF11950.1"/>
    <property type="molecule type" value="Genomic_DNA"/>
</dbReference>
<keyword evidence="1" id="KW-1133">Transmembrane helix</keyword>
<dbReference type="InterPro" id="IPR006860">
    <property type="entry name" value="FecR"/>
</dbReference>
<organism evidence="4 5">
    <name type="scientific">Mucilaginibacter pineti</name>
    <dbReference type="NCBI Taxonomy" id="1391627"/>
    <lineage>
        <taxon>Bacteria</taxon>
        <taxon>Pseudomonadati</taxon>
        <taxon>Bacteroidota</taxon>
        <taxon>Sphingobacteriia</taxon>
        <taxon>Sphingobacteriales</taxon>
        <taxon>Sphingobacteriaceae</taxon>
        <taxon>Mucilaginibacter</taxon>
    </lineage>
</organism>
<dbReference type="OrthoDB" id="1099963at2"/>
<reference evidence="4 5" key="1">
    <citation type="submission" date="2016-10" db="EMBL/GenBank/DDBJ databases">
        <authorList>
            <person name="de Groot N.N."/>
        </authorList>
    </citation>
    <scope>NUCLEOTIDE SEQUENCE [LARGE SCALE GENOMIC DNA]</scope>
    <source>
        <strain evidence="4 5">47C3B</strain>
    </source>
</reference>
<dbReference type="AlphaFoldDB" id="A0A1G7IGR7"/>
<dbReference type="InterPro" id="IPR012373">
    <property type="entry name" value="Ferrdict_sens_TM"/>
</dbReference>
<dbReference type="Proteomes" id="UP000199072">
    <property type="component" value="Unassembled WGS sequence"/>
</dbReference>
<evidence type="ECO:0000256" key="1">
    <source>
        <dbReference type="SAM" id="Phobius"/>
    </source>
</evidence>
<evidence type="ECO:0000259" key="3">
    <source>
        <dbReference type="Pfam" id="PF16344"/>
    </source>
</evidence>
<dbReference type="Pfam" id="PF04773">
    <property type="entry name" value="FecR"/>
    <property type="match status" value="1"/>
</dbReference>
<evidence type="ECO:0000313" key="5">
    <source>
        <dbReference type="Proteomes" id="UP000199072"/>
    </source>
</evidence>
<evidence type="ECO:0000259" key="2">
    <source>
        <dbReference type="Pfam" id="PF04773"/>
    </source>
</evidence>
<gene>
    <name evidence="4" type="ORF">SAMN05216464_11327</name>
</gene>
<accession>A0A1G7IGR7</accession>
<feature type="domain" description="Protein FecR C-terminal" evidence="3">
    <location>
        <begin position="306"/>
        <end position="374"/>
    </location>
</feature>
<dbReference type="Gene3D" id="3.55.50.30">
    <property type="match status" value="1"/>
</dbReference>
<dbReference type="InterPro" id="IPR032508">
    <property type="entry name" value="FecR_C"/>
</dbReference>
<keyword evidence="1" id="KW-0472">Membrane</keyword>
<name>A0A1G7IGR7_9SPHI</name>
<dbReference type="Gene3D" id="2.60.120.1440">
    <property type="match status" value="1"/>
</dbReference>
<keyword evidence="1" id="KW-0812">Transmembrane</keyword>
<proteinExistence type="predicted"/>
<feature type="transmembrane region" description="Helical" evidence="1">
    <location>
        <begin position="79"/>
        <end position="97"/>
    </location>
</feature>
<dbReference type="PIRSF" id="PIRSF018266">
    <property type="entry name" value="FecR"/>
    <property type="match status" value="1"/>
</dbReference>
<dbReference type="PANTHER" id="PTHR30273">
    <property type="entry name" value="PERIPLASMIC SIGNAL SENSOR AND SIGMA FACTOR ACTIVATOR FECR-RELATED"/>
    <property type="match status" value="1"/>
</dbReference>
<feature type="domain" description="FecR protein" evidence="2">
    <location>
        <begin position="172"/>
        <end position="268"/>
    </location>
</feature>
<sequence>MEKPNNIQDLAQKWLDGSISPEEKAIFDKWYNQHDFSELKMDAQEGFDENALQERLRSEIKQQIPQFARAKLVRLWPRIAAAASVVLAIGFGTLYYANRHKEHNAGFAAVKNDVAPGKQGATLTLANGKKIRLAEAAKGKLAQEAGVSISKTADGQVIYQIEDSTSENKINTITTANGETYQVRLPDGSAVWLNAGSSLTYSASLLREGKRSVRLSGEGYFEIAKDKVHPFVVSTDRESVEVLGTHFNVSSYANDPLSRTTLQEGSVRMNGKTVLKPGEQAVVGAAGTLRIEEVDVDEALAWKNGKFVFADEDIESIMRKLARWYDVEVVYVGEKPDASFTASISRSDHIGKILSKLSFARKVKFKIEGRRVTVMR</sequence>
<dbReference type="PANTHER" id="PTHR30273:SF2">
    <property type="entry name" value="PROTEIN FECR"/>
    <property type="match status" value="1"/>
</dbReference>
<keyword evidence="5" id="KW-1185">Reference proteome</keyword>
<protein>
    <submittedName>
        <fullName evidence="4">FecR family protein</fullName>
    </submittedName>
</protein>
<dbReference type="GO" id="GO:0016989">
    <property type="term" value="F:sigma factor antagonist activity"/>
    <property type="evidence" value="ECO:0007669"/>
    <property type="project" value="TreeGrafter"/>
</dbReference>
<dbReference type="RefSeq" id="WP_091153095.1">
    <property type="nucleotide sequence ID" value="NZ_FNAI01000013.1"/>
</dbReference>